<dbReference type="Proteomes" id="UP001370490">
    <property type="component" value="Unassembled WGS sequence"/>
</dbReference>
<proteinExistence type="predicted"/>
<feature type="compositionally biased region" description="Basic and acidic residues" evidence="2">
    <location>
        <begin position="235"/>
        <end position="249"/>
    </location>
</feature>
<dbReference type="SUPFAM" id="SSF57997">
    <property type="entry name" value="Tropomyosin"/>
    <property type="match status" value="1"/>
</dbReference>
<feature type="domain" description="C2 NT-type" evidence="3">
    <location>
        <begin position="6"/>
        <end position="141"/>
    </location>
</feature>
<reference evidence="4 5" key="1">
    <citation type="submission" date="2023-12" db="EMBL/GenBank/DDBJ databases">
        <title>A high-quality genome assembly for Dillenia turbinata (Dilleniales).</title>
        <authorList>
            <person name="Chanderbali A."/>
        </authorList>
    </citation>
    <scope>NUCLEOTIDE SEQUENCE [LARGE SCALE GENOMIC DNA]</scope>
    <source>
        <strain evidence="4">LSX21</strain>
        <tissue evidence="4">Leaf</tissue>
    </source>
</reference>
<feature type="coiled-coil region" evidence="1">
    <location>
        <begin position="1242"/>
        <end position="1598"/>
    </location>
</feature>
<evidence type="ECO:0000313" key="4">
    <source>
        <dbReference type="EMBL" id="KAK6938192.1"/>
    </source>
</evidence>
<gene>
    <name evidence="4" type="ORF">RJ641_031700</name>
</gene>
<evidence type="ECO:0000256" key="2">
    <source>
        <dbReference type="SAM" id="MobiDB-lite"/>
    </source>
</evidence>
<sequence length="2045" mass="231142">MSRISKWKLEKTKVKVVFRLQFHATHIPQSGWDKLFISFIPAHSGKATAKTTKANVRNGTCKWADPIYETTRLLQDAKTKLYDEKPYKLVVAMGSSRSSVLGEANINLADYADASKPSAVALPLIGCNSGTVLHVTVQLLTSKTGFREFEQQRELRERGLQMGTAQNSHDEVGIVKVSSSGQTVNEQIDKVNARVRFKCDSRELPSLEEEMGVNEEYADSATGFDGSSNTSESLYAEKHDTSSIHEVDSLKSTVSGDIGGVSLGQSPRQEKGGSDHSLLAQGSNDWVRGWNSDCSVDNELANAYEENCRLRGSLGVVESSIFELKLEVNSLQNHADEIGSKTHKFDQQLSAEIASGKELANEVTILRAECSKLKDDLEYIKALKLRSQSPGGETVKTDWVQDLQLGWLRGLSFFEDKIREIQNKACLGYHDRDFRFLLPDLEALLNVLQNLKQGSCEMTSCVNIIPADELKNISVHDIEKIVSETVFDMDLNQSDGVFHCSNVPDLVSHETESTDTSSAMKSKIFQLLSELDESKAEQEILVRKMGQMECYYEALVQELEENQKQMLGELQNLRNEHSACLYKISSNEAQIEAMHQDMNEQIRRLAEERHALDLLNKELERRAVISEAALKRARLNYSIAVDQLQKDLELLSLQVVSMFETNENLIEQTYADAWEPIVEQNHELGLGKSNCSQGQNHDVPMKNQCLGGDSVMEDMKRSLHLQGELYWKVEEELSEMHLVNVHLDVFSTALQENLFEASANFGLLNERVDDLAQQLELSTKSKDILIVRLQDAMEDLRSADEFKANYIARCNDLVLQNQTLEEKLKAISGEKCLLTKKVEEWEALLMEIRIFERKYEACVAEKADLENLLKQETLENDGLRNKLLGLQEEMKIVKADYDKLDSVKENLQKSVNFLQDELRRLLECCGQKFREAAQESRSLGQNLEFGDFTSAILQLEELQNDAHQRILQLIEQKKDLEGERDIARESLQTAKSENLVLRQKSHSDKQDMLSKFDAASAIMQKLQLQLEMIANKIKMASDAEAQFAEQNRDLFSGLGVLEVELQQLSYRNSDLAQKILALGTVIEELERVRLTNSELSGENQSLKMSQQNKAEESARLVLELNGLKESFSFLDHKLVVERDYRDRLEGRVSDLTSQLNETNDELLHCEQQKDELARLKQMIADLESEKSEVCHRLRHYEKCLKEVSDVSLSIGDLESQLAGMHDNLLAADIELATLKTLFTGIAEELFQRLQSLNRQSKETEKKYLDTETALNCSLSREGKYIEENEKLVTAVEILRAEFEAAERKYLDAETALNCSLFKERKYIEENGKLVTAVETLRAELEAAERKYLDAETVLNCSLSREGKYIEENGKLVTAVETLRAELEAAERKYLDAETALNCSLSREGKYVEENGELSTSVETLRAELEAAERKYLDAETALDCSFSKEGKYIEENGKLVTAVETLRAELEAAERKYLDVETALNCSLSREGKYTEENGKLVTAVETLRAESEATERKYLNAETALNCSLSREGKYVEVNGELSTAVATLRAELEAAERKYLDAETALNCSLSKEGKYIEENEKLVTAVETLRAELEAAVSQNGALIDSNRVITAQLEECKNRDATALVNFSIEKQQHVLEIEPLKNMLISCEEEVDGLRISNEELEIATIVFKAKLNEQHAQLSILEQHKDELRMLQNQYNELSCKLSEQTLKTEEYKNLSIHLKELKDKADAENLQAWEKRESEGQSVMMQESLRIAFIKEQYETRVQEMKQHLSISKKHSDELLWKLQDAVNEVENRKKSEVSHLKRNEGLSLKVLELEAEMQAVLSDKREKVKAYDRVKAELDCSLLSLECCKEEKQNLEISLMECNKEKFKITTELTMLKEMLEGGASTANVQVEQNDGPFVAGSMSNDSIAGKVSEKCRNAVTSTCIASDSKSLYWTQDNPKTCDGVDDDHLVPISEGKDSSIFQTVKQDVIAFGGIHNIPRHIADHEELLSSDLTQLVHSADPFRCESFRTSMNHLHEEVSFLSCHVNSVLSFGRSEEVNDI</sequence>
<dbReference type="InterPro" id="IPR019448">
    <property type="entry name" value="NT-C2"/>
</dbReference>
<dbReference type="PANTHER" id="PTHR34452">
    <property type="entry name" value="MYOSIN HEAVY CHAIN-RELATED PROTEIN"/>
    <property type="match status" value="1"/>
</dbReference>
<evidence type="ECO:0000256" key="1">
    <source>
        <dbReference type="SAM" id="Coils"/>
    </source>
</evidence>
<name>A0AAN8ZHQ1_9MAGN</name>
<keyword evidence="5" id="KW-1185">Reference proteome</keyword>
<dbReference type="Pfam" id="PF10358">
    <property type="entry name" value="NT-C2"/>
    <property type="match status" value="1"/>
</dbReference>
<feature type="coiled-coil region" evidence="1">
    <location>
        <begin position="803"/>
        <end position="924"/>
    </location>
</feature>
<comment type="caution">
    <text evidence="4">The sequence shown here is derived from an EMBL/GenBank/DDBJ whole genome shotgun (WGS) entry which is preliminary data.</text>
</comment>
<protein>
    <submittedName>
        <fullName evidence="4">NT-type C2 domain</fullName>
    </submittedName>
</protein>
<dbReference type="PANTHER" id="PTHR34452:SF1">
    <property type="entry name" value="SPORULATION-SPECIFIC PROTEIN"/>
    <property type="match status" value="1"/>
</dbReference>
<feature type="region of interest" description="Disordered" evidence="2">
    <location>
        <begin position="218"/>
        <end position="278"/>
    </location>
</feature>
<accession>A0AAN8ZHQ1</accession>
<feature type="coiled-coil region" evidence="1">
    <location>
        <begin position="959"/>
        <end position="993"/>
    </location>
</feature>
<keyword evidence="1" id="KW-0175">Coiled coil</keyword>
<organism evidence="4 5">
    <name type="scientific">Dillenia turbinata</name>
    <dbReference type="NCBI Taxonomy" id="194707"/>
    <lineage>
        <taxon>Eukaryota</taxon>
        <taxon>Viridiplantae</taxon>
        <taxon>Streptophyta</taxon>
        <taxon>Embryophyta</taxon>
        <taxon>Tracheophyta</taxon>
        <taxon>Spermatophyta</taxon>
        <taxon>Magnoliopsida</taxon>
        <taxon>eudicotyledons</taxon>
        <taxon>Gunneridae</taxon>
        <taxon>Pentapetalae</taxon>
        <taxon>Dilleniales</taxon>
        <taxon>Dilleniaceae</taxon>
        <taxon>Dillenia</taxon>
    </lineage>
</organism>
<evidence type="ECO:0000259" key="3">
    <source>
        <dbReference type="PROSITE" id="PS51840"/>
    </source>
</evidence>
<feature type="coiled-coil region" evidence="1">
    <location>
        <begin position="1645"/>
        <end position="1734"/>
    </location>
</feature>
<dbReference type="PROSITE" id="PS51840">
    <property type="entry name" value="C2_NT"/>
    <property type="match status" value="1"/>
</dbReference>
<feature type="coiled-coil region" evidence="1">
    <location>
        <begin position="1141"/>
        <end position="1192"/>
    </location>
</feature>
<dbReference type="EMBL" id="JBAMMX010000006">
    <property type="protein sequence ID" value="KAK6938192.1"/>
    <property type="molecule type" value="Genomic_DNA"/>
</dbReference>
<evidence type="ECO:0000313" key="5">
    <source>
        <dbReference type="Proteomes" id="UP001370490"/>
    </source>
</evidence>
<feature type="coiled-coil region" evidence="1">
    <location>
        <begin position="556"/>
        <end position="636"/>
    </location>
</feature>